<reference evidence="9" key="3">
    <citation type="submission" date="2014-04" db="EMBL/GenBank/DDBJ databases">
        <title>The Maize TFome - Development of a transcription factor open reading frame collection for functional genomics.</title>
        <authorList>
            <person name="Burdo B."/>
            <person name="Gray J."/>
            <person name="Goetting-Minesky M.P."/>
            <person name="Wittler B."/>
            <person name="Hunt M."/>
            <person name="Li T."/>
            <person name="Velliquette D."/>
            <person name="Thomas J."/>
            <person name="Gentzel I."/>
            <person name="Dos Santos Brito M."/>
            <person name="Mejia-Guerra M.K."/>
            <person name="Connolly L.N."/>
            <person name="Qaisi D."/>
            <person name="Li W."/>
            <person name="Casas M.I."/>
            <person name="Doseff A.I."/>
            <person name="Grotewold E."/>
        </authorList>
    </citation>
    <scope>NUCLEOTIDE SEQUENCE</scope>
</reference>
<dbReference type="PANTHER" id="PTHR12565">
    <property type="entry name" value="STEROL REGULATORY ELEMENT-BINDING PROTEIN"/>
    <property type="match status" value="1"/>
</dbReference>
<keyword evidence="5" id="KW-0539">Nucleus</keyword>
<dbReference type="Gramene" id="Zm00001eb169340_T001">
    <property type="protein sequence ID" value="Zm00001eb169340_P001"/>
    <property type="gene ID" value="Zm00001eb169340"/>
</dbReference>
<dbReference type="GO" id="GO:0046983">
    <property type="term" value="F:protein dimerization activity"/>
    <property type="evidence" value="ECO:0007669"/>
    <property type="project" value="InterPro"/>
</dbReference>
<reference evidence="10" key="5">
    <citation type="submission" date="2021-05" db="UniProtKB">
        <authorList>
            <consortium name="EnsemblPlants"/>
        </authorList>
    </citation>
    <scope>IDENTIFICATION</scope>
    <source>
        <strain evidence="10">cv. B73</strain>
    </source>
</reference>
<dbReference type="EMBL" id="KJ726866">
    <property type="protein sequence ID" value="AIB04357.1"/>
    <property type="molecule type" value="mRNA"/>
</dbReference>
<dbReference type="CDD" id="cd18919">
    <property type="entry name" value="bHLH_AtBPE_like"/>
    <property type="match status" value="1"/>
</dbReference>
<evidence type="ECO:0000313" key="8">
    <source>
        <dbReference type="EMBL" id="ACF82027.1"/>
    </source>
</evidence>
<dbReference type="SMART" id="SM00353">
    <property type="entry name" value="HLH"/>
    <property type="match status" value="1"/>
</dbReference>
<dbReference type="RefSeq" id="NP_001136483.1">
    <property type="nucleotide sequence ID" value="NM_001143011.1"/>
</dbReference>
<dbReference type="Proteomes" id="UP000007305">
    <property type="component" value="Chromosome 4"/>
</dbReference>
<dbReference type="InterPro" id="IPR011598">
    <property type="entry name" value="bHLH_dom"/>
</dbReference>
<dbReference type="KEGG" id="zma:100216597"/>
<evidence type="ECO:0000256" key="2">
    <source>
        <dbReference type="ARBA" id="ARBA00005510"/>
    </source>
</evidence>
<evidence type="ECO:0000259" key="7">
    <source>
        <dbReference type="PROSITE" id="PS50888"/>
    </source>
</evidence>
<feature type="region of interest" description="Disordered" evidence="6">
    <location>
        <begin position="144"/>
        <end position="239"/>
    </location>
</feature>
<dbReference type="FunFam" id="4.10.280.10:FF:000002">
    <property type="entry name" value="Basic helix-loop-helix transcription factor"/>
    <property type="match status" value="1"/>
</dbReference>
<dbReference type="SMR" id="B4FIT4"/>
<dbReference type="EnsemblPlants" id="Zm00001eb169340_T001">
    <property type="protein sequence ID" value="Zm00001eb169340_P001"/>
    <property type="gene ID" value="Zm00001eb169340"/>
</dbReference>
<evidence type="ECO:0000256" key="4">
    <source>
        <dbReference type="ARBA" id="ARBA00023163"/>
    </source>
</evidence>
<reference evidence="8" key="1">
    <citation type="journal article" date="2009" name="PLoS Genet.">
        <title>Sequencing, mapping, and analysis of 27,455 maize full-length cDNAs.</title>
        <authorList>
            <person name="Soderlund C."/>
            <person name="Descour A."/>
            <person name="Kudrna D."/>
            <person name="Bomhoff M."/>
            <person name="Boyd L."/>
            <person name="Currie J."/>
            <person name="Angelova A."/>
            <person name="Collura K."/>
            <person name="Wissotski M."/>
            <person name="Ashley E."/>
            <person name="Morrow D."/>
            <person name="Fernandes J."/>
            <person name="Walbot V."/>
            <person name="Yu Y."/>
        </authorList>
    </citation>
    <scope>NUCLEOTIDE SEQUENCE</scope>
    <source>
        <strain evidence="8">B73</strain>
    </source>
</reference>
<evidence type="ECO:0000313" key="10">
    <source>
        <dbReference type="EnsemblPlants" id="Zm00001eb169340_P001"/>
    </source>
</evidence>
<dbReference type="Gene3D" id="4.10.280.10">
    <property type="entry name" value="Helix-loop-helix DNA-binding domain"/>
    <property type="match status" value="1"/>
</dbReference>
<accession>B4FIT4</accession>
<name>B4FIT4_MAIZE</name>
<evidence type="ECO:0000313" key="11">
    <source>
        <dbReference type="Proteomes" id="UP000007305"/>
    </source>
</evidence>
<dbReference type="PANTHER" id="PTHR12565:SF448">
    <property type="entry name" value="BHLH TRANSCRIPTION FACTOR"/>
    <property type="match status" value="1"/>
</dbReference>
<dbReference type="GO" id="GO:0003700">
    <property type="term" value="F:DNA-binding transcription factor activity"/>
    <property type="evidence" value="ECO:0000318"/>
    <property type="project" value="GO_Central"/>
</dbReference>
<dbReference type="OrthoDB" id="678327at2759"/>
<feature type="compositionally biased region" description="Basic and acidic residues" evidence="6">
    <location>
        <begin position="205"/>
        <end position="228"/>
    </location>
</feature>
<evidence type="ECO:0000256" key="6">
    <source>
        <dbReference type="SAM" id="MobiDB-lite"/>
    </source>
</evidence>
<dbReference type="AlphaFoldDB" id="B4FIT4"/>
<gene>
    <name evidence="10" type="primary">LOC100216597</name>
    <name evidence="9" type="synonym">bHLH141</name>
</gene>
<keyword evidence="4" id="KW-0804">Transcription</keyword>
<organism evidence="8">
    <name type="scientific">Zea mays</name>
    <name type="common">Maize</name>
    <dbReference type="NCBI Taxonomy" id="4577"/>
    <lineage>
        <taxon>Eukaryota</taxon>
        <taxon>Viridiplantae</taxon>
        <taxon>Streptophyta</taxon>
        <taxon>Embryophyta</taxon>
        <taxon>Tracheophyta</taxon>
        <taxon>Spermatophyta</taxon>
        <taxon>Magnoliopsida</taxon>
        <taxon>Liliopsida</taxon>
        <taxon>Poales</taxon>
        <taxon>Poaceae</taxon>
        <taxon>PACMAD clade</taxon>
        <taxon>Panicoideae</taxon>
        <taxon>Andropogonodae</taxon>
        <taxon>Andropogoneae</taxon>
        <taxon>Tripsacinae</taxon>
        <taxon>Zea</taxon>
    </lineage>
</organism>
<dbReference type="FunCoup" id="B4FIT4">
    <property type="interactions" value="132"/>
</dbReference>
<evidence type="ECO:0000256" key="1">
    <source>
        <dbReference type="ARBA" id="ARBA00004123"/>
    </source>
</evidence>
<feature type="domain" description="BHLH" evidence="7">
    <location>
        <begin position="262"/>
        <end position="312"/>
    </location>
</feature>
<evidence type="ECO:0000256" key="5">
    <source>
        <dbReference type="ARBA" id="ARBA00023242"/>
    </source>
</evidence>
<dbReference type="EMBL" id="BT037022">
    <property type="protein sequence ID" value="ACF82027.1"/>
    <property type="molecule type" value="mRNA"/>
</dbReference>
<evidence type="ECO:0000313" key="9">
    <source>
        <dbReference type="EMBL" id="AIB04357.1"/>
    </source>
</evidence>
<comment type="similarity">
    <text evidence="2">Belongs to the bHLH protein family.</text>
</comment>
<dbReference type="PROSITE" id="PS50888">
    <property type="entry name" value="BHLH"/>
    <property type="match status" value="1"/>
</dbReference>
<dbReference type="InterPro" id="IPR024097">
    <property type="entry name" value="bHLH_ZIP_TF"/>
</dbReference>
<keyword evidence="3" id="KW-0805">Transcription regulation</keyword>
<reference evidence="11" key="2">
    <citation type="journal article" date="2009" name="Science">
        <title>The B73 maize genome: complexity, diversity, and dynamics.</title>
        <authorList>
            <person name="Schnable P.S."/>
            <person name="Ware D."/>
            <person name="Fulton R.S."/>
            <person name="Stein J.C."/>
            <person name="Wei F."/>
            <person name="Pasternak S."/>
            <person name="Liang C."/>
            <person name="Zhang J."/>
            <person name="Fulton L."/>
            <person name="Graves T.A."/>
            <person name="Minx P."/>
            <person name="Reily A.D."/>
            <person name="Courtney L."/>
            <person name="Kruchowski S.S."/>
            <person name="Tomlinson C."/>
            <person name="Strong C."/>
            <person name="Delehaunty K."/>
            <person name="Fronick C."/>
            <person name="Courtney B."/>
            <person name="Rock S.M."/>
            <person name="Belter E."/>
            <person name="Du F."/>
            <person name="Kim K."/>
            <person name="Abbott R.M."/>
            <person name="Cotton M."/>
            <person name="Levy A."/>
            <person name="Marchetto P."/>
            <person name="Ochoa K."/>
            <person name="Jackson S.M."/>
            <person name="Gillam B."/>
            <person name="Chen W."/>
            <person name="Yan L."/>
            <person name="Higginbotham J."/>
            <person name="Cardenas M."/>
            <person name="Waligorski J."/>
            <person name="Applebaum E."/>
            <person name="Phelps L."/>
            <person name="Falcone J."/>
            <person name="Kanchi K."/>
            <person name="Thane T."/>
            <person name="Scimone A."/>
            <person name="Thane N."/>
            <person name="Henke J."/>
            <person name="Wang T."/>
            <person name="Ruppert J."/>
            <person name="Shah N."/>
            <person name="Rotter K."/>
            <person name="Hodges J."/>
            <person name="Ingenthron E."/>
            <person name="Cordes M."/>
            <person name="Kohlberg S."/>
            <person name="Sgro J."/>
            <person name="Delgado B."/>
            <person name="Mead K."/>
            <person name="Chinwalla A."/>
            <person name="Leonard S."/>
            <person name="Crouse K."/>
            <person name="Collura K."/>
            <person name="Kudrna D."/>
            <person name="Currie J."/>
            <person name="He R."/>
            <person name="Angelova A."/>
            <person name="Rajasekar S."/>
            <person name="Mueller T."/>
            <person name="Lomeli R."/>
            <person name="Scara G."/>
            <person name="Ko A."/>
            <person name="Delaney K."/>
            <person name="Wissotski M."/>
            <person name="Lopez G."/>
            <person name="Campos D."/>
            <person name="Braidotti M."/>
            <person name="Ashley E."/>
            <person name="Golser W."/>
            <person name="Kim H."/>
            <person name="Lee S."/>
            <person name="Lin J."/>
            <person name="Dujmic Z."/>
            <person name="Kim W."/>
            <person name="Talag J."/>
            <person name="Zuccolo A."/>
            <person name="Fan C."/>
            <person name="Sebastian A."/>
            <person name="Kramer M."/>
            <person name="Spiegel L."/>
            <person name="Nascimento L."/>
            <person name="Zutavern T."/>
            <person name="Miller B."/>
            <person name="Ambroise C."/>
            <person name="Muller S."/>
            <person name="Spooner W."/>
            <person name="Narechania A."/>
            <person name="Ren L."/>
            <person name="Wei S."/>
            <person name="Kumari S."/>
            <person name="Faga B."/>
            <person name="Levy M.J."/>
            <person name="McMahan L."/>
            <person name="Van Buren P."/>
            <person name="Vaughn M.W."/>
            <person name="Ying K."/>
            <person name="Yeh C.-T."/>
            <person name="Emrich S.J."/>
            <person name="Jia Y."/>
            <person name="Kalyanaraman A."/>
            <person name="Hsia A.-P."/>
            <person name="Barbazuk W.B."/>
            <person name="Baucom R.S."/>
            <person name="Brutnell T.P."/>
            <person name="Carpita N.C."/>
            <person name="Chaparro C."/>
            <person name="Chia J.-M."/>
            <person name="Deragon J.-M."/>
            <person name="Estill J.C."/>
            <person name="Fu Y."/>
            <person name="Jeddeloh J.A."/>
            <person name="Han Y."/>
            <person name="Lee H."/>
            <person name="Li P."/>
            <person name="Lisch D.R."/>
            <person name="Liu S."/>
            <person name="Liu Z."/>
            <person name="Nagel D.H."/>
            <person name="McCann M.C."/>
            <person name="SanMiguel P."/>
            <person name="Myers A.M."/>
            <person name="Nettleton D."/>
            <person name="Nguyen J."/>
            <person name="Penning B.W."/>
            <person name="Ponnala L."/>
            <person name="Schneider K.L."/>
            <person name="Schwartz D.C."/>
            <person name="Sharma A."/>
            <person name="Soderlund C."/>
            <person name="Springer N.M."/>
            <person name="Sun Q."/>
            <person name="Wang H."/>
            <person name="Waterman M."/>
            <person name="Westerman R."/>
            <person name="Wolfgruber T.K."/>
            <person name="Yang L."/>
            <person name="Yu Y."/>
            <person name="Zhang L."/>
            <person name="Zhou S."/>
            <person name="Zhu Q."/>
            <person name="Bennetzen J.L."/>
            <person name="Dawe R.K."/>
            <person name="Jiang J."/>
            <person name="Jiang N."/>
            <person name="Presting G.G."/>
            <person name="Wessler S.R."/>
            <person name="Aluru S."/>
            <person name="Martienssen R.A."/>
            <person name="Clifton S.W."/>
            <person name="McCombie W.R."/>
            <person name="Wing R.A."/>
            <person name="Wilson R.K."/>
        </authorList>
    </citation>
    <scope>NUCLEOTIDE SEQUENCE [LARGE SCALE GENOMIC DNA]</scope>
    <source>
        <strain evidence="11">cv. B73</strain>
    </source>
</reference>
<feature type="region of interest" description="Disordered" evidence="6">
    <location>
        <begin position="421"/>
        <end position="444"/>
    </location>
</feature>
<dbReference type="InterPro" id="IPR036638">
    <property type="entry name" value="HLH_DNA-bd_sf"/>
</dbReference>
<sequence>MAHDGFLGGFHELSWPLVHAAAAGAAPFDPLLVHVPHALMGAGAGWQHEAAVGAIVPSQSQSQSPPPPPSSLAAAAVGGADAVEAAMMEQLASRLGVSVPSPPSSRYVSCHSTPVAPCVLAGDAERAERLSCFPASGRKLSRVASSQSLLREQAPAPAPAPSPGAAAKQHAGDGACDGPCRKRKASGTSSKQSKAKEAVTTAPPESRETAETRAKKCKLSTDEERKPAAGEGWRGSGKGKELVAADAEPPKDYIHVRARRGQATDSHSLAERVRREKIGERMKLLQDLVPGCSKVTGKAVMLDEIINYVQSLQRQVEFLSMKLSTVNPRLELGADDSFVPRDDANKMCAAATSSISMAQQPLPLPAAYHALEGSSPAFCYTTTPPAPGTAARLGVAASDAKAFEMAPPSSAATVNHAGTAERRPLEGPADENASPQMGGRSLWEEGDDDLQSLVLMGFRGRHVIIGGPI</sequence>
<dbReference type="GeneID" id="100216597"/>
<dbReference type="Pfam" id="PF00010">
    <property type="entry name" value="HLH"/>
    <property type="match status" value="1"/>
</dbReference>
<protein>
    <submittedName>
        <fullName evidence="9">BHLH transcription factor</fullName>
    </submittedName>
</protein>
<dbReference type="ExpressionAtlas" id="B4FIT4">
    <property type="expression patterns" value="baseline and differential"/>
</dbReference>
<proteinExistence type="evidence at transcript level"/>
<dbReference type="SUPFAM" id="SSF47459">
    <property type="entry name" value="HLH, helix-loop-helix DNA-binding domain"/>
    <property type="match status" value="1"/>
</dbReference>
<comment type="subcellular location">
    <subcellularLocation>
        <location evidence="1">Nucleus</location>
    </subcellularLocation>
</comment>
<reference evidence="10" key="4">
    <citation type="submission" date="2019-07" db="EMBL/GenBank/DDBJ databases">
        <authorList>
            <person name="Seetharam A."/>
            <person name="Woodhouse M."/>
            <person name="Cannon E."/>
        </authorList>
    </citation>
    <scope>NUCLEOTIDE SEQUENCE [LARGE SCALE GENOMIC DNA]</scope>
    <source>
        <strain evidence="10">cv. B73</strain>
    </source>
</reference>
<dbReference type="GO" id="GO:0005634">
    <property type="term" value="C:nucleus"/>
    <property type="evidence" value="ECO:0000318"/>
    <property type="project" value="GO_Central"/>
</dbReference>
<keyword evidence="11" id="KW-1185">Reference proteome</keyword>
<evidence type="ECO:0000256" key="3">
    <source>
        <dbReference type="ARBA" id="ARBA00023015"/>
    </source>
</evidence>